<evidence type="ECO:0000256" key="1">
    <source>
        <dbReference type="SAM" id="Phobius"/>
    </source>
</evidence>
<reference evidence="2" key="2">
    <citation type="submission" date="2025-09" db="UniProtKB">
        <authorList>
            <consortium name="Ensembl"/>
        </authorList>
    </citation>
    <scope>IDENTIFICATION</scope>
</reference>
<dbReference type="Ensembl" id="ENSPMET00000001971.1">
    <property type="protein sequence ID" value="ENSPMEP00000008726.1"/>
    <property type="gene ID" value="ENSPMEG00000010500.1"/>
</dbReference>
<feature type="transmembrane region" description="Helical" evidence="1">
    <location>
        <begin position="6"/>
        <end position="31"/>
    </location>
</feature>
<evidence type="ECO:0000313" key="2">
    <source>
        <dbReference type="Ensembl" id="ENSPMEP00000008726.1"/>
    </source>
</evidence>
<name>A0A3B3X104_9TELE</name>
<keyword evidence="1" id="KW-0812">Transmembrane</keyword>
<reference evidence="2" key="1">
    <citation type="submission" date="2025-08" db="UniProtKB">
        <authorList>
            <consortium name="Ensembl"/>
        </authorList>
    </citation>
    <scope>IDENTIFICATION</scope>
</reference>
<dbReference type="Proteomes" id="UP000261480">
    <property type="component" value="Unplaced"/>
</dbReference>
<proteinExistence type="predicted"/>
<organism evidence="2 3">
    <name type="scientific">Poecilia mexicana</name>
    <dbReference type="NCBI Taxonomy" id="48701"/>
    <lineage>
        <taxon>Eukaryota</taxon>
        <taxon>Metazoa</taxon>
        <taxon>Chordata</taxon>
        <taxon>Craniata</taxon>
        <taxon>Vertebrata</taxon>
        <taxon>Euteleostomi</taxon>
        <taxon>Actinopterygii</taxon>
        <taxon>Neopterygii</taxon>
        <taxon>Teleostei</taxon>
        <taxon>Neoteleostei</taxon>
        <taxon>Acanthomorphata</taxon>
        <taxon>Ovalentaria</taxon>
        <taxon>Atherinomorphae</taxon>
        <taxon>Cyprinodontiformes</taxon>
        <taxon>Poeciliidae</taxon>
        <taxon>Poeciliinae</taxon>
        <taxon>Poecilia</taxon>
    </lineage>
</organism>
<keyword evidence="3" id="KW-1185">Reference proteome</keyword>
<sequence length="101" mass="11194">LSGFYLGLLFSGVAVCTVLLVPFCCCMLCVFPSLSTPQAQALSCVESLCCYQHGQSGCSRLARLLEQMTGQCKASPSDHKQSLCCCRQISMMRKRFHRSFR</sequence>
<dbReference type="AlphaFoldDB" id="A0A3B3X104"/>
<keyword evidence="1" id="KW-1133">Transmembrane helix</keyword>
<dbReference type="STRING" id="48701.ENSPMEP00000008726"/>
<accession>A0A3B3X104</accession>
<keyword evidence="1" id="KW-0472">Membrane</keyword>
<evidence type="ECO:0000313" key="3">
    <source>
        <dbReference type="Proteomes" id="UP000261480"/>
    </source>
</evidence>
<protein>
    <submittedName>
        <fullName evidence="2">Uncharacterized protein</fullName>
    </submittedName>
</protein>